<comment type="caution">
    <text evidence="1">The sequence shown here is derived from an EMBL/GenBank/DDBJ whole genome shotgun (WGS) entry which is preliminary data.</text>
</comment>
<dbReference type="EMBL" id="JADIND010000152">
    <property type="protein sequence ID" value="MBO8431119.1"/>
    <property type="molecule type" value="Genomic_DNA"/>
</dbReference>
<proteinExistence type="predicted"/>
<accession>A0A9D9GZZ1</accession>
<protein>
    <submittedName>
        <fullName evidence="1">Uncharacterized protein</fullName>
    </submittedName>
</protein>
<sequence length="216" mass="24255">MLTAYPQSFSPNFQAYKLNSIKKGLQKIDIYSINTEDKILIDRMLNVAKGQKFPADSKMLGEGTVRNVFDNALKRAKNITLDSNNRVLLAVEDNKKITGIMDIQEAGDMYVKGLAVWNENPAAREGLVISALKDVFKSTGDFACLILPSEKSSNNVKRFFRKLGFKTPRDFGNKNLMVEGENIQSTINKIQDRYGENLTGNKKIKVDLAKTLKLDE</sequence>
<gene>
    <name evidence="1" type="ORF">IAC76_06995</name>
</gene>
<dbReference type="Proteomes" id="UP000823632">
    <property type="component" value="Unassembled WGS sequence"/>
</dbReference>
<reference evidence="1" key="2">
    <citation type="journal article" date="2021" name="PeerJ">
        <title>Extensive microbial diversity within the chicken gut microbiome revealed by metagenomics and culture.</title>
        <authorList>
            <person name="Gilroy R."/>
            <person name="Ravi A."/>
            <person name="Getino M."/>
            <person name="Pursley I."/>
            <person name="Horton D.L."/>
            <person name="Alikhan N.F."/>
            <person name="Baker D."/>
            <person name="Gharbi K."/>
            <person name="Hall N."/>
            <person name="Watson M."/>
            <person name="Adriaenssens E.M."/>
            <person name="Foster-Nyarko E."/>
            <person name="Jarju S."/>
            <person name="Secka A."/>
            <person name="Antonio M."/>
            <person name="Oren A."/>
            <person name="Chaudhuri R.R."/>
            <person name="La Ragione R."/>
            <person name="Hildebrand F."/>
            <person name="Pallen M.J."/>
        </authorList>
    </citation>
    <scope>NUCLEOTIDE SEQUENCE</scope>
    <source>
        <strain evidence="1">10192</strain>
    </source>
</reference>
<name>A0A9D9GZZ1_9BACT</name>
<dbReference type="AlphaFoldDB" id="A0A9D9GZZ1"/>
<evidence type="ECO:0000313" key="2">
    <source>
        <dbReference type="Proteomes" id="UP000823632"/>
    </source>
</evidence>
<evidence type="ECO:0000313" key="1">
    <source>
        <dbReference type="EMBL" id="MBO8431119.1"/>
    </source>
</evidence>
<organism evidence="1 2">
    <name type="scientific">Candidatus Scatousia excrementipullorum</name>
    <dbReference type="NCBI Taxonomy" id="2840936"/>
    <lineage>
        <taxon>Bacteria</taxon>
        <taxon>Candidatus Scatousia</taxon>
    </lineage>
</organism>
<reference evidence="1" key="1">
    <citation type="submission" date="2020-10" db="EMBL/GenBank/DDBJ databases">
        <authorList>
            <person name="Gilroy R."/>
        </authorList>
    </citation>
    <scope>NUCLEOTIDE SEQUENCE</scope>
    <source>
        <strain evidence="1">10192</strain>
    </source>
</reference>